<dbReference type="AlphaFoldDB" id="A0A554VQE7"/>
<dbReference type="InterPro" id="IPR011006">
    <property type="entry name" value="CheY-like_superfamily"/>
</dbReference>
<dbReference type="GO" id="GO:0003677">
    <property type="term" value="F:DNA binding"/>
    <property type="evidence" value="ECO:0007669"/>
    <property type="project" value="InterPro"/>
</dbReference>
<evidence type="ECO:0000313" key="5">
    <source>
        <dbReference type="Proteomes" id="UP000318833"/>
    </source>
</evidence>
<comment type="caution">
    <text evidence="4">The sequence shown here is derived from an EMBL/GenBank/DDBJ whole genome shotgun (WGS) entry which is preliminary data.</text>
</comment>
<dbReference type="SMART" id="SM00448">
    <property type="entry name" value="REC"/>
    <property type="match status" value="1"/>
</dbReference>
<dbReference type="SUPFAM" id="SSF52172">
    <property type="entry name" value="CheY-like"/>
    <property type="match status" value="1"/>
</dbReference>
<gene>
    <name evidence="4" type="ORF">FOF46_03980</name>
</gene>
<dbReference type="PROSITE" id="PS50110">
    <property type="entry name" value="RESPONSE_REGULATORY"/>
    <property type="match status" value="1"/>
</dbReference>
<dbReference type="OrthoDB" id="2168082at2"/>
<dbReference type="Pfam" id="PF04397">
    <property type="entry name" value="LytTR"/>
    <property type="match status" value="1"/>
</dbReference>
<dbReference type="EMBL" id="VLNR01000005">
    <property type="protein sequence ID" value="TSE10750.1"/>
    <property type="molecule type" value="Genomic_DNA"/>
</dbReference>
<dbReference type="PROSITE" id="PS50930">
    <property type="entry name" value="HTH_LYTTR"/>
    <property type="match status" value="1"/>
</dbReference>
<dbReference type="Pfam" id="PF00072">
    <property type="entry name" value="Response_reg"/>
    <property type="match status" value="1"/>
</dbReference>
<keyword evidence="5" id="KW-1185">Reference proteome</keyword>
<dbReference type="InterPro" id="IPR001789">
    <property type="entry name" value="Sig_transdc_resp-reg_receiver"/>
</dbReference>
<reference evidence="4 5" key="1">
    <citation type="submission" date="2019-07" db="EMBL/GenBank/DDBJ databases">
        <title>The draft genome sequence of Aquimarina algiphila M91.</title>
        <authorList>
            <person name="Meng X."/>
        </authorList>
    </citation>
    <scope>NUCLEOTIDE SEQUENCE [LARGE SCALE GENOMIC DNA]</scope>
    <source>
        <strain evidence="4 5">M91</strain>
    </source>
</reference>
<evidence type="ECO:0000256" key="1">
    <source>
        <dbReference type="PROSITE-ProRule" id="PRU00169"/>
    </source>
</evidence>
<evidence type="ECO:0000259" key="2">
    <source>
        <dbReference type="PROSITE" id="PS50110"/>
    </source>
</evidence>
<dbReference type="GO" id="GO:0000156">
    <property type="term" value="F:phosphorelay response regulator activity"/>
    <property type="evidence" value="ECO:0007669"/>
    <property type="project" value="InterPro"/>
</dbReference>
<sequence>MTKAIIIEDESIAAIRLQNLIHEVNDQITIIKVLSSVNESIHYLSSENPDLIFLDINLSDGYSFEIFKILEINIPIIFTTAYSEYAIKAFEQNSIDYLLKPVNKEALQRSISKFSLLNKKELPKYKDLYLHNGQGFKKRFLVKMNSSLKTVDITEIAYFYTQEKLTFIALWSGKKMPIDFSLKKLELELDPSVYFRINKKYIINLKSIGEMYYTSKSRIKVSLNPSPNEDNIFVAIEKLGKFKKWLSL</sequence>
<dbReference type="PANTHER" id="PTHR37299">
    <property type="entry name" value="TRANSCRIPTIONAL REGULATOR-RELATED"/>
    <property type="match status" value="1"/>
</dbReference>
<feature type="domain" description="Response regulatory" evidence="2">
    <location>
        <begin position="3"/>
        <end position="115"/>
    </location>
</feature>
<name>A0A554VQE7_9FLAO</name>
<dbReference type="Gene3D" id="3.40.50.2300">
    <property type="match status" value="1"/>
</dbReference>
<dbReference type="SMART" id="SM00850">
    <property type="entry name" value="LytTR"/>
    <property type="match status" value="1"/>
</dbReference>
<dbReference type="InterPro" id="IPR007492">
    <property type="entry name" value="LytTR_DNA-bd_dom"/>
</dbReference>
<organism evidence="4 5">
    <name type="scientific">Aquimarina algiphila</name>
    <dbReference type="NCBI Taxonomy" id="2047982"/>
    <lineage>
        <taxon>Bacteria</taxon>
        <taxon>Pseudomonadati</taxon>
        <taxon>Bacteroidota</taxon>
        <taxon>Flavobacteriia</taxon>
        <taxon>Flavobacteriales</taxon>
        <taxon>Flavobacteriaceae</taxon>
        <taxon>Aquimarina</taxon>
    </lineage>
</organism>
<dbReference type="PANTHER" id="PTHR37299:SF1">
    <property type="entry name" value="STAGE 0 SPORULATION PROTEIN A HOMOLOG"/>
    <property type="match status" value="1"/>
</dbReference>
<dbReference type="InterPro" id="IPR046947">
    <property type="entry name" value="LytR-like"/>
</dbReference>
<evidence type="ECO:0000313" key="4">
    <source>
        <dbReference type="EMBL" id="TSE10750.1"/>
    </source>
</evidence>
<feature type="domain" description="HTH LytTR-type" evidence="3">
    <location>
        <begin position="140"/>
        <end position="248"/>
    </location>
</feature>
<proteinExistence type="predicted"/>
<dbReference type="Proteomes" id="UP000318833">
    <property type="component" value="Unassembled WGS sequence"/>
</dbReference>
<accession>A0A554VQE7</accession>
<feature type="modified residue" description="4-aspartylphosphate" evidence="1">
    <location>
        <position position="55"/>
    </location>
</feature>
<dbReference type="Gene3D" id="2.40.50.1020">
    <property type="entry name" value="LytTr DNA-binding domain"/>
    <property type="match status" value="1"/>
</dbReference>
<dbReference type="RefSeq" id="WP_143915531.1">
    <property type="nucleotide sequence ID" value="NZ_CANMIK010000006.1"/>
</dbReference>
<keyword evidence="1" id="KW-0597">Phosphoprotein</keyword>
<protein>
    <submittedName>
        <fullName evidence="4">Response regulator transcription factor</fullName>
    </submittedName>
</protein>
<evidence type="ECO:0000259" key="3">
    <source>
        <dbReference type="PROSITE" id="PS50930"/>
    </source>
</evidence>